<evidence type="ECO:0000313" key="2">
    <source>
        <dbReference type="Ensembl" id="ENSNMLP00000027385.1"/>
    </source>
</evidence>
<feature type="region of interest" description="Disordered" evidence="1">
    <location>
        <begin position="1"/>
        <end position="23"/>
    </location>
</feature>
<evidence type="ECO:0000256" key="1">
    <source>
        <dbReference type="SAM" id="MobiDB-lite"/>
    </source>
</evidence>
<sequence length="23" mass="2644">MMKSKSKKLEDEGSTHSNASRYE</sequence>
<keyword evidence="3" id="KW-1185">Reference proteome</keyword>
<protein>
    <submittedName>
        <fullName evidence="2">Uncharacterized protein</fullName>
    </submittedName>
</protein>
<dbReference type="AlphaFoldDB" id="A0A8C6TZH8"/>
<name>A0A8C6TZH8_9GOBI</name>
<accession>A0A8C6TZH8</accession>
<proteinExistence type="predicted"/>
<organism evidence="2 3">
    <name type="scientific">Neogobius melanostomus</name>
    <name type="common">round goby</name>
    <dbReference type="NCBI Taxonomy" id="47308"/>
    <lineage>
        <taxon>Eukaryota</taxon>
        <taxon>Metazoa</taxon>
        <taxon>Chordata</taxon>
        <taxon>Craniata</taxon>
        <taxon>Vertebrata</taxon>
        <taxon>Euteleostomi</taxon>
        <taxon>Actinopterygii</taxon>
        <taxon>Neopterygii</taxon>
        <taxon>Teleostei</taxon>
        <taxon>Neoteleostei</taxon>
        <taxon>Acanthomorphata</taxon>
        <taxon>Gobiaria</taxon>
        <taxon>Gobiiformes</taxon>
        <taxon>Gobioidei</taxon>
        <taxon>Gobiidae</taxon>
        <taxon>Benthophilinae</taxon>
        <taxon>Neogobiini</taxon>
        <taxon>Neogobius</taxon>
    </lineage>
</organism>
<evidence type="ECO:0000313" key="3">
    <source>
        <dbReference type="Proteomes" id="UP000694523"/>
    </source>
</evidence>
<reference evidence="2" key="2">
    <citation type="submission" date="2025-09" db="UniProtKB">
        <authorList>
            <consortium name="Ensembl"/>
        </authorList>
    </citation>
    <scope>IDENTIFICATION</scope>
</reference>
<reference evidence="2" key="1">
    <citation type="submission" date="2025-08" db="UniProtKB">
        <authorList>
            <consortium name="Ensembl"/>
        </authorList>
    </citation>
    <scope>IDENTIFICATION</scope>
</reference>
<dbReference type="Ensembl" id="ENSNMLT00000030592.1">
    <property type="protein sequence ID" value="ENSNMLP00000027385.1"/>
    <property type="gene ID" value="ENSNMLG00000017458.1"/>
</dbReference>
<dbReference type="Proteomes" id="UP000694523">
    <property type="component" value="Unplaced"/>
</dbReference>